<evidence type="ECO:0000256" key="1">
    <source>
        <dbReference type="ARBA" id="ARBA00022679"/>
    </source>
</evidence>
<gene>
    <name evidence="6" type="ORF">D9619_006189</name>
</gene>
<evidence type="ECO:0000259" key="5">
    <source>
        <dbReference type="PROSITE" id="PS50011"/>
    </source>
</evidence>
<keyword evidence="7" id="KW-1185">Reference proteome</keyword>
<dbReference type="InterPro" id="IPR000719">
    <property type="entry name" value="Prot_kinase_dom"/>
</dbReference>
<dbReference type="Proteomes" id="UP000567179">
    <property type="component" value="Unassembled WGS sequence"/>
</dbReference>
<dbReference type="SUPFAM" id="SSF56112">
    <property type="entry name" value="Protein kinase-like (PK-like)"/>
    <property type="match status" value="1"/>
</dbReference>
<feature type="domain" description="Protein kinase" evidence="5">
    <location>
        <begin position="27"/>
        <end position="328"/>
    </location>
</feature>
<dbReference type="Gene3D" id="1.10.510.10">
    <property type="entry name" value="Transferase(Phosphotransferase) domain 1"/>
    <property type="match status" value="1"/>
</dbReference>
<dbReference type="PANTHER" id="PTHR43289:SF6">
    <property type="entry name" value="SERINE_THREONINE-PROTEIN KINASE NEKL-3"/>
    <property type="match status" value="1"/>
</dbReference>
<dbReference type="SMART" id="SM00220">
    <property type="entry name" value="S_TKc"/>
    <property type="match status" value="1"/>
</dbReference>
<dbReference type="GO" id="GO:0004674">
    <property type="term" value="F:protein serine/threonine kinase activity"/>
    <property type="evidence" value="ECO:0007669"/>
    <property type="project" value="TreeGrafter"/>
</dbReference>
<evidence type="ECO:0000313" key="6">
    <source>
        <dbReference type="EMBL" id="KAF5316393.1"/>
    </source>
</evidence>
<keyword evidence="2" id="KW-0547">Nucleotide-binding</keyword>
<accession>A0A8H5EY71</accession>
<reference evidence="6 7" key="1">
    <citation type="journal article" date="2020" name="ISME J.">
        <title>Uncovering the hidden diversity of litter-decomposition mechanisms in mushroom-forming fungi.</title>
        <authorList>
            <person name="Floudas D."/>
            <person name="Bentzer J."/>
            <person name="Ahren D."/>
            <person name="Johansson T."/>
            <person name="Persson P."/>
            <person name="Tunlid A."/>
        </authorList>
    </citation>
    <scope>NUCLEOTIDE SEQUENCE [LARGE SCALE GENOMIC DNA]</scope>
    <source>
        <strain evidence="6 7">CBS 101986</strain>
    </source>
</reference>
<sequence>MHFVAHPDIAPTNRLLTPSTSDMVVALEPSYYLTAGDVENVFKNSRDFSITETDTSYHELFVQAVDVPDVEAFEPTFSDMTGLQYHPIRMYSSTPTGRTIEINRILDRLHWYHNLGAHANILRIDSLYARENQPLALVSRRRLVSLRSYIEANPKANRRQICIDLARGVDFLHSNGFAHGRIRLSNMFIDPETGISVLGMPSERSIPNGITLREYSRWASPELANSDTFGKMPVDHYRDAYRGEYRPDSDIYALACTIIEIYTGQTPGMYRINTLRDSLSGSGFMPGTVNLAAMPHDVVQTVMLMMNLDPGRRPNSGLVVQHLVNPKLVHVTKFQPALAKYQARRFMRSMSSRSSQS</sequence>
<evidence type="ECO:0000256" key="3">
    <source>
        <dbReference type="ARBA" id="ARBA00022777"/>
    </source>
</evidence>
<evidence type="ECO:0000256" key="4">
    <source>
        <dbReference type="ARBA" id="ARBA00022840"/>
    </source>
</evidence>
<dbReference type="AlphaFoldDB" id="A0A8H5EY71"/>
<dbReference type="PANTHER" id="PTHR43289">
    <property type="entry name" value="MITOGEN-ACTIVATED PROTEIN KINASE KINASE KINASE 20-RELATED"/>
    <property type="match status" value="1"/>
</dbReference>
<proteinExistence type="predicted"/>
<organism evidence="6 7">
    <name type="scientific">Psilocybe cf. subviscida</name>
    <dbReference type="NCBI Taxonomy" id="2480587"/>
    <lineage>
        <taxon>Eukaryota</taxon>
        <taxon>Fungi</taxon>
        <taxon>Dikarya</taxon>
        <taxon>Basidiomycota</taxon>
        <taxon>Agaricomycotina</taxon>
        <taxon>Agaricomycetes</taxon>
        <taxon>Agaricomycetidae</taxon>
        <taxon>Agaricales</taxon>
        <taxon>Agaricineae</taxon>
        <taxon>Strophariaceae</taxon>
        <taxon>Psilocybe</taxon>
    </lineage>
</organism>
<keyword evidence="1" id="KW-0808">Transferase</keyword>
<keyword evidence="4" id="KW-0067">ATP-binding</keyword>
<keyword evidence="3" id="KW-0418">Kinase</keyword>
<dbReference type="OrthoDB" id="3248549at2759"/>
<name>A0A8H5EY71_9AGAR</name>
<dbReference type="Pfam" id="PF00069">
    <property type="entry name" value="Pkinase"/>
    <property type="match status" value="1"/>
</dbReference>
<comment type="caution">
    <text evidence="6">The sequence shown here is derived from an EMBL/GenBank/DDBJ whole genome shotgun (WGS) entry which is preliminary data.</text>
</comment>
<protein>
    <recommendedName>
        <fullName evidence="5">Protein kinase domain-containing protein</fullName>
    </recommendedName>
</protein>
<dbReference type="EMBL" id="JAACJJ010000042">
    <property type="protein sequence ID" value="KAF5316393.1"/>
    <property type="molecule type" value="Genomic_DNA"/>
</dbReference>
<dbReference type="PROSITE" id="PS50011">
    <property type="entry name" value="PROTEIN_KINASE_DOM"/>
    <property type="match status" value="1"/>
</dbReference>
<evidence type="ECO:0000313" key="7">
    <source>
        <dbReference type="Proteomes" id="UP000567179"/>
    </source>
</evidence>
<dbReference type="InterPro" id="IPR011009">
    <property type="entry name" value="Kinase-like_dom_sf"/>
</dbReference>
<dbReference type="GO" id="GO:0005524">
    <property type="term" value="F:ATP binding"/>
    <property type="evidence" value="ECO:0007669"/>
    <property type="project" value="UniProtKB-KW"/>
</dbReference>
<evidence type="ECO:0000256" key="2">
    <source>
        <dbReference type="ARBA" id="ARBA00022741"/>
    </source>
</evidence>